<evidence type="ECO:0000313" key="2">
    <source>
        <dbReference type="EMBL" id="KAK2598872.1"/>
    </source>
</evidence>
<dbReference type="InterPro" id="IPR011009">
    <property type="entry name" value="Kinase-like_dom_sf"/>
</dbReference>
<dbReference type="Gene3D" id="3.90.1200.10">
    <property type="match status" value="1"/>
</dbReference>
<reference evidence="2" key="1">
    <citation type="submission" date="2023-06" db="EMBL/GenBank/DDBJ databases">
        <authorList>
            <person name="Noh H."/>
        </authorList>
    </citation>
    <scope>NUCLEOTIDE SEQUENCE</scope>
    <source>
        <strain evidence="2">DUCC20226</strain>
    </source>
</reference>
<comment type="caution">
    <text evidence="2">The sequence shown here is derived from an EMBL/GenBank/DDBJ whole genome shotgun (WGS) entry which is preliminary data.</text>
</comment>
<dbReference type="InterPro" id="IPR051678">
    <property type="entry name" value="AGP_Transferase"/>
</dbReference>
<dbReference type="EMBL" id="JAUJFL010000008">
    <property type="protein sequence ID" value="KAK2598872.1"/>
    <property type="molecule type" value="Genomic_DNA"/>
</dbReference>
<evidence type="ECO:0000313" key="3">
    <source>
        <dbReference type="Proteomes" id="UP001265746"/>
    </source>
</evidence>
<dbReference type="InterPro" id="IPR002575">
    <property type="entry name" value="Aminoglycoside_PTrfase"/>
</dbReference>
<dbReference type="AlphaFoldDB" id="A0AAD9VY00"/>
<accession>A0AAD9VY00</accession>
<protein>
    <recommendedName>
        <fullName evidence="1">Aminoglycoside phosphotransferase domain-containing protein</fullName>
    </recommendedName>
</protein>
<feature type="domain" description="Aminoglycoside phosphotransferase" evidence="1">
    <location>
        <begin position="195"/>
        <end position="417"/>
    </location>
</feature>
<dbReference type="SUPFAM" id="SSF56112">
    <property type="entry name" value="Protein kinase-like (PK-like)"/>
    <property type="match status" value="1"/>
</dbReference>
<evidence type="ECO:0000259" key="1">
    <source>
        <dbReference type="Pfam" id="PF01636"/>
    </source>
</evidence>
<dbReference type="Proteomes" id="UP001265746">
    <property type="component" value="Unassembled WGS sequence"/>
</dbReference>
<dbReference type="Pfam" id="PF01636">
    <property type="entry name" value="APH"/>
    <property type="match status" value="1"/>
</dbReference>
<sequence>MKINPTSQCLSFIIRSMEQIILPELTSKAAISTGAQIKLQLADLLKRHGEGITLLRGLIEEGNELAKRAANLLEDLSIARKSSRITAVSRNVGGFDALADQYAELTALLDEACRGLCGLTLSNAQAAKVQQEMATWEYAYYNKMSSIVPKLFEENDLPSIQDETMHRSDDPSLSKKFLEDFLTQRHGPTKVESLEFLPGGFGKQTYFSTVTWQDGQTEELVIRKMDAVPIMLRRQFLLDREFDLVTLVHRTGYICPQPIDLGWDIPGVDGNLYTMKRIRGEIPGSFLEGKKDAISESLLLHSAELLAQLHNMPLKPFREHVEKFIGPGAADDTVEQRLHRLLGSWNEYRTQVEHLPSTFQTFAFDWLQRNVPHDTRRPVLVHGDFGIHNMLSIDNRITAVLDWECSDFGAPEQDLEWIAR</sequence>
<proteinExistence type="predicted"/>
<gene>
    <name evidence="2" type="ORF">N8I77_012254</name>
</gene>
<organism evidence="2 3">
    <name type="scientific">Phomopsis amygdali</name>
    <name type="common">Fusicoccum amygdali</name>
    <dbReference type="NCBI Taxonomy" id="1214568"/>
    <lineage>
        <taxon>Eukaryota</taxon>
        <taxon>Fungi</taxon>
        <taxon>Dikarya</taxon>
        <taxon>Ascomycota</taxon>
        <taxon>Pezizomycotina</taxon>
        <taxon>Sordariomycetes</taxon>
        <taxon>Sordariomycetidae</taxon>
        <taxon>Diaporthales</taxon>
        <taxon>Diaporthaceae</taxon>
        <taxon>Diaporthe</taxon>
    </lineage>
</organism>
<dbReference type="PANTHER" id="PTHR21310">
    <property type="entry name" value="AMINOGLYCOSIDE PHOSPHOTRANSFERASE-RELATED-RELATED"/>
    <property type="match status" value="1"/>
</dbReference>
<dbReference type="Gene3D" id="3.30.200.20">
    <property type="entry name" value="Phosphorylase Kinase, domain 1"/>
    <property type="match status" value="1"/>
</dbReference>
<name>A0AAD9VY00_PHOAM</name>
<keyword evidence="3" id="KW-1185">Reference proteome</keyword>